<dbReference type="Proteomes" id="UP000183203">
    <property type="component" value="Unassembled WGS sequence"/>
</dbReference>
<gene>
    <name evidence="2" type="ORF">SAMN05216418_2537</name>
</gene>
<name>A0A1G6MJG7_9MICO</name>
<dbReference type="EMBL" id="FMYG01000005">
    <property type="protein sequence ID" value="SDC55649.1"/>
    <property type="molecule type" value="Genomic_DNA"/>
</dbReference>
<keyword evidence="1" id="KW-0472">Membrane</keyword>
<evidence type="ECO:0000313" key="2">
    <source>
        <dbReference type="EMBL" id="SDC55649.1"/>
    </source>
</evidence>
<organism evidence="2 3">
    <name type="scientific">Microbacterium enclense</name>
    <dbReference type="NCBI Taxonomy" id="993073"/>
    <lineage>
        <taxon>Bacteria</taxon>
        <taxon>Bacillati</taxon>
        <taxon>Actinomycetota</taxon>
        <taxon>Actinomycetes</taxon>
        <taxon>Micrococcales</taxon>
        <taxon>Microbacteriaceae</taxon>
        <taxon>Microbacterium</taxon>
    </lineage>
</organism>
<keyword evidence="1" id="KW-1133">Transmembrane helix</keyword>
<feature type="transmembrane region" description="Helical" evidence="1">
    <location>
        <begin position="49"/>
        <end position="73"/>
    </location>
</feature>
<evidence type="ECO:0000313" key="3">
    <source>
        <dbReference type="Proteomes" id="UP000183203"/>
    </source>
</evidence>
<keyword evidence="1" id="KW-0812">Transmembrane</keyword>
<protein>
    <submittedName>
        <fullName evidence="2">Uncharacterized protein</fullName>
    </submittedName>
</protein>
<sequence>MRQRGTSWIAASTPSSKTFTAWTLPAARLLSTVAGPAVDSSLLLLESGVVYGAPWAGLLALVFAAALPAGGLVALSRMGVIQDRHVSVRRERFGVFGGILLSLTTCIALLVVRKTRLRRR</sequence>
<dbReference type="AlphaFoldDB" id="A0A1G6MJG7"/>
<accession>A0A1G6MJG7</accession>
<proteinExistence type="predicted"/>
<reference evidence="2 3" key="1">
    <citation type="submission" date="2016-09" db="EMBL/GenBank/DDBJ databases">
        <authorList>
            <person name="Capua I."/>
            <person name="De Benedictis P."/>
            <person name="Joannis T."/>
            <person name="Lombin L.H."/>
            <person name="Cattoli G."/>
        </authorList>
    </citation>
    <scope>NUCLEOTIDE SEQUENCE [LARGE SCALE GENOMIC DNA]</scope>
    <source>
        <strain evidence="2 3">NIO-1002</strain>
    </source>
</reference>
<evidence type="ECO:0000256" key="1">
    <source>
        <dbReference type="SAM" id="Phobius"/>
    </source>
</evidence>
<dbReference type="RefSeq" id="WP_139168094.1">
    <property type="nucleotide sequence ID" value="NZ_FMYG01000005.1"/>
</dbReference>
<feature type="transmembrane region" description="Helical" evidence="1">
    <location>
        <begin position="93"/>
        <end position="112"/>
    </location>
</feature>